<dbReference type="SUPFAM" id="SSF51905">
    <property type="entry name" value="FAD/NAD(P)-binding domain"/>
    <property type="match status" value="1"/>
</dbReference>
<dbReference type="AlphaFoldDB" id="A0A093V9J4"/>
<dbReference type="PANTHER" id="PTHR43735:SF5">
    <property type="entry name" value="FAD_NAD(P)-BINDING DOMAIN-CONTAINING PROTEIN"/>
    <property type="match status" value="1"/>
</dbReference>
<dbReference type="PRINTS" id="PR00368">
    <property type="entry name" value="FADPNR"/>
</dbReference>
<organism evidence="2">
    <name type="scientific">Talaromyces marneffei PM1</name>
    <dbReference type="NCBI Taxonomy" id="1077442"/>
    <lineage>
        <taxon>Eukaryota</taxon>
        <taxon>Fungi</taxon>
        <taxon>Dikarya</taxon>
        <taxon>Ascomycota</taxon>
        <taxon>Pezizomycotina</taxon>
        <taxon>Eurotiomycetes</taxon>
        <taxon>Eurotiomycetidae</taxon>
        <taxon>Eurotiales</taxon>
        <taxon>Trichocomaceae</taxon>
        <taxon>Talaromyces</taxon>
        <taxon>Talaromyces sect. Talaromyces</taxon>
    </lineage>
</organism>
<dbReference type="Gene3D" id="3.50.50.100">
    <property type="match status" value="1"/>
</dbReference>
<sequence length="419" mass="46635">MFLLERIRFGLKFLRIAIPVVLTVIHQRILAFHHKWTYHSVPAPKDIVVLGGSFTGIQLVRRLQESVPTGYRVTLIERNSHFHYLFNFPRYSVMTGGRERYAFVPFDGIAATAPNGAFRYVQDTAVSIKDGKVYLESGKVIEYAYLVIATGSRGSVPAKLTSTEIDDACKEMQGVQESIQAAQRIAVVGGGAVGIELAADIKSFYPRKDVTIVHSRERLLSRFRPRLHDYVYKNLKDMGINIILKERPQVTKGKNCLTFLNGETQEYDLILPCAGQTPNSDIIKGLAPEVICPKTSHILVKPTLQIDTGSANRYPNVFAMGDVAETGGSRMASAGFFQTETILQNIYAMVRGQTPSTAYKPCLVIEGRLKLSLGKDEGVLYIEDDDGTDMLTPTKLKLLDLGIEEAWTVLYLRFPGKLI</sequence>
<dbReference type="PANTHER" id="PTHR43735">
    <property type="entry name" value="APOPTOSIS-INDUCING FACTOR 1"/>
    <property type="match status" value="1"/>
</dbReference>
<gene>
    <name evidence="2" type="ORF">GQ26_0112140</name>
</gene>
<proteinExistence type="predicted"/>
<comment type="caution">
    <text evidence="2">The sequence shown here is derived from an EMBL/GenBank/DDBJ whole genome shotgun (WGS) entry which is preliminary data.</text>
</comment>
<name>A0A093V9J4_TALMA</name>
<dbReference type="InterPro" id="IPR023753">
    <property type="entry name" value="FAD/NAD-binding_dom"/>
</dbReference>
<dbReference type="GO" id="GO:0050660">
    <property type="term" value="F:flavin adenine dinucleotide binding"/>
    <property type="evidence" value="ECO:0007669"/>
    <property type="project" value="TreeGrafter"/>
</dbReference>
<evidence type="ECO:0000259" key="1">
    <source>
        <dbReference type="Pfam" id="PF07992"/>
    </source>
</evidence>
<accession>A0A093V9J4</accession>
<dbReference type="eggNOG" id="KOG2495">
    <property type="taxonomic scope" value="Eukaryota"/>
</dbReference>
<dbReference type="GO" id="GO:0005737">
    <property type="term" value="C:cytoplasm"/>
    <property type="evidence" value="ECO:0007669"/>
    <property type="project" value="TreeGrafter"/>
</dbReference>
<evidence type="ECO:0000313" key="2">
    <source>
        <dbReference type="EMBL" id="KFX48840.1"/>
    </source>
</evidence>
<dbReference type="HOGENOM" id="CLU_019845_0_0_1"/>
<dbReference type="GO" id="GO:0004174">
    <property type="term" value="F:electron-transferring-flavoprotein dehydrogenase activity"/>
    <property type="evidence" value="ECO:0007669"/>
    <property type="project" value="TreeGrafter"/>
</dbReference>
<feature type="domain" description="FAD/NAD(P)-binding" evidence="1">
    <location>
        <begin position="45"/>
        <end position="327"/>
    </location>
</feature>
<protein>
    <submittedName>
        <fullName evidence="2">Apoptosis-inducing factor 2</fullName>
    </submittedName>
</protein>
<dbReference type="InterPro" id="IPR036188">
    <property type="entry name" value="FAD/NAD-bd_sf"/>
</dbReference>
<dbReference type="EMBL" id="JPOX01000011">
    <property type="protein sequence ID" value="KFX48840.1"/>
    <property type="molecule type" value="Genomic_DNA"/>
</dbReference>
<reference key="1">
    <citation type="journal article" date="2014" name="PLoS Genet.">
        <title>Signature Gene Expression Reveals Novel Clues to the Molecular Mechanisms of Dimorphic Transition in Penicillium marneffei.</title>
        <authorList>
            <person name="Yang E."/>
            <person name="Wang G."/>
            <person name="Cai J."/>
            <person name="Woo P.C."/>
            <person name="Lau S.K."/>
            <person name="Yuen K.-Y."/>
            <person name="Chow W.-N."/>
            <person name="Lin X."/>
        </authorList>
    </citation>
    <scope>NUCLEOTIDE SEQUENCE [LARGE SCALE GENOMIC DNA]</scope>
    <source>
        <strain>PM1</strain>
    </source>
</reference>
<dbReference type="Pfam" id="PF07992">
    <property type="entry name" value="Pyr_redox_2"/>
    <property type="match status" value="1"/>
</dbReference>
<reference evidence="2" key="2">
    <citation type="journal article" date="2014" name="PLoS Genet.">
        <title>Signature gene expression reveals novel clues to the molecular mechanisms of dimorphic transition in Penicillium marneffei.</title>
        <authorList>
            <person name="Yang E."/>
            <person name="Wang G."/>
            <person name="Cai J."/>
            <person name="Woo P.C."/>
            <person name="Lau S.K."/>
            <person name="Yuen K.-Y."/>
            <person name="Chow W.-N."/>
            <person name="Lin X."/>
        </authorList>
    </citation>
    <scope>NUCLEOTIDE SEQUENCE</scope>
    <source>
        <strain evidence="2">PM1</strain>
    </source>
</reference>